<dbReference type="InterPro" id="IPR050261">
    <property type="entry name" value="FrsA_esterase"/>
</dbReference>
<dbReference type="EMBL" id="JBFPJR010000007">
    <property type="protein sequence ID" value="MEX0427068.1"/>
    <property type="molecule type" value="Genomic_DNA"/>
</dbReference>
<protein>
    <submittedName>
        <fullName evidence="4">Dienelactone hydrolase family protein</fullName>
    </submittedName>
</protein>
<feature type="domain" description="Dienelactone hydrolase" evidence="3">
    <location>
        <begin position="30"/>
        <end position="214"/>
    </location>
</feature>
<evidence type="ECO:0000313" key="5">
    <source>
        <dbReference type="Proteomes" id="UP001556631"/>
    </source>
</evidence>
<dbReference type="Pfam" id="PF01738">
    <property type="entry name" value="DLH"/>
    <property type="match status" value="1"/>
</dbReference>
<comment type="caution">
    <text evidence="4">The sequence shown here is derived from an EMBL/GenBank/DDBJ whole genome shotgun (WGS) entry which is preliminary data.</text>
</comment>
<dbReference type="GO" id="GO:0016787">
    <property type="term" value="F:hydrolase activity"/>
    <property type="evidence" value="ECO:0007669"/>
    <property type="project" value="UniProtKB-KW"/>
</dbReference>
<evidence type="ECO:0000259" key="3">
    <source>
        <dbReference type="Pfam" id="PF01738"/>
    </source>
</evidence>
<keyword evidence="5" id="KW-1185">Reference proteome</keyword>
<evidence type="ECO:0000256" key="1">
    <source>
        <dbReference type="ARBA" id="ARBA00008645"/>
    </source>
</evidence>
<accession>A0ABV3SYI8</accession>
<dbReference type="InterPro" id="IPR002925">
    <property type="entry name" value="Dienelactn_hydro"/>
</dbReference>
<name>A0ABV3SYI8_9ACTN</name>
<dbReference type="RefSeq" id="WP_367992093.1">
    <property type="nucleotide sequence ID" value="NZ_JBFPJR010000007.1"/>
</dbReference>
<dbReference type="Proteomes" id="UP001556631">
    <property type="component" value="Unassembled WGS sequence"/>
</dbReference>
<reference evidence="4 5" key="1">
    <citation type="submission" date="2024-07" db="EMBL/GenBank/DDBJ databases">
        <authorList>
            <person name="Lee S."/>
            <person name="Kang M."/>
        </authorList>
    </citation>
    <scope>NUCLEOTIDE SEQUENCE [LARGE SCALE GENOMIC DNA]</scope>
    <source>
        <strain evidence="4 5">DS6</strain>
    </source>
</reference>
<comment type="similarity">
    <text evidence="1">Belongs to the AB hydrolase superfamily.</text>
</comment>
<dbReference type="InterPro" id="IPR029058">
    <property type="entry name" value="AB_hydrolase_fold"/>
</dbReference>
<dbReference type="PANTHER" id="PTHR22946">
    <property type="entry name" value="DIENELACTONE HYDROLASE DOMAIN-CONTAINING PROTEIN-RELATED"/>
    <property type="match status" value="1"/>
</dbReference>
<sequence length="243" mass="25768">MNPGEVVERELAIPRSPLDVAGVLWTPAEPREPDAPMPVVLLGHGGSGHKRSARLVRLAAALAGRHGLAALAIDGPYHGDRAPADGDYQSAVIQEGAAAVARRAVAEWLVALDGASMLAPLDHARLAYVGLSMGTRHGLPLAAELGPRLRAAVLGKYGLVQGPALPSGLHVPETSLRAARSITCPVLFHLEWRDEVFPRDGQLALFDAIAAADKRMIVRNGRHAGSRPEDEDAWIAHVARALR</sequence>
<gene>
    <name evidence="4" type="ORF">AB3X52_05495</name>
</gene>
<keyword evidence="2 4" id="KW-0378">Hydrolase</keyword>
<organism evidence="4 5">
    <name type="scientific">Nocardioides eburneus</name>
    <dbReference type="NCBI Taxonomy" id="3231482"/>
    <lineage>
        <taxon>Bacteria</taxon>
        <taxon>Bacillati</taxon>
        <taxon>Actinomycetota</taxon>
        <taxon>Actinomycetes</taxon>
        <taxon>Propionibacteriales</taxon>
        <taxon>Nocardioidaceae</taxon>
        <taxon>Nocardioides</taxon>
    </lineage>
</organism>
<proteinExistence type="inferred from homology"/>
<evidence type="ECO:0000313" key="4">
    <source>
        <dbReference type="EMBL" id="MEX0427068.1"/>
    </source>
</evidence>
<dbReference type="PANTHER" id="PTHR22946:SF9">
    <property type="entry name" value="POLYKETIDE TRANSFERASE AF380"/>
    <property type="match status" value="1"/>
</dbReference>
<evidence type="ECO:0000256" key="2">
    <source>
        <dbReference type="ARBA" id="ARBA00022801"/>
    </source>
</evidence>
<dbReference type="Gene3D" id="3.40.50.1820">
    <property type="entry name" value="alpha/beta hydrolase"/>
    <property type="match status" value="1"/>
</dbReference>
<dbReference type="SUPFAM" id="SSF53474">
    <property type="entry name" value="alpha/beta-Hydrolases"/>
    <property type="match status" value="1"/>
</dbReference>